<reference evidence="1" key="1">
    <citation type="journal article" date="2014" name="Int. J. Syst. Evol. Microbiol.">
        <title>Complete genome sequence of Corynebacterium casei LMG S-19264T (=DSM 44701T), isolated from a smear-ripened cheese.</title>
        <authorList>
            <consortium name="US DOE Joint Genome Institute (JGI-PGF)"/>
            <person name="Walter F."/>
            <person name="Albersmeier A."/>
            <person name="Kalinowski J."/>
            <person name="Ruckert C."/>
        </authorList>
    </citation>
    <scope>NUCLEOTIDE SEQUENCE</scope>
    <source>
        <strain evidence="1">JCM 30078</strain>
    </source>
</reference>
<dbReference type="InterPro" id="IPR001969">
    <property type="entry name" value="Aspartic_peptidase_AS"/>
</dbReference>
<reference evidence="1" key="2">
    <citation type="submission" date="2020-09" db="EMBL/GenBank/DDBJ databases">
        <authorList>
            <person name="Sun Q."/>
            <person name="Ohkuma M."/>
        </authorList>
    </citation>
    <scope>NUCLEOTIDE SEQUENCE</scope>
    <source>
        <strain evidence="1">JCM 30078</strain>
    </source>
</reference>
<dbReference type="NCBIfam" id="TIGR02281">
    <property type="entry name" value="clan_AA_DTGA"/>
    <property type="match status" value="1"/>
</dbReference>
<dbReference type="EMBL" id="BMPO01000014">
    <property type="protein sequence ID" value="GGK10565.1"/>
    <property type="molecule type" value="Genomic_DNA"/>
</dbReference>
<gene>
    <name evidence="1" type="ORF">GCM10009304_40690</name>
</gene>
<dbReference type="Pfam" id="PF13975">
    <property type="entry name" value="gag-asp_proteas"/>
    <property type="match status" value="1"/>
</dbReference>
<evidence type="ECO:0000313" key="1">
    <source>
        <dbReference type="EMBL" id="GGK10565.1"/>
    </source>
</evidence>
<keyword evidence="1" id="KW-0378">Hydrolase</keyword>
<dbReference type="GO" id="GO:0004190">
    <property type="term" value="F:aspartic-type endopeptidase activity"/>
    <property type="evidence" value="ECO:0007669"/>
    <property type="project" value="InterPro"/>
</dbReference>
<keyword evidence="1" id="KW-0645">Protease</keyword>
<name>A0A917Q3Q4_9PSED</name>
<sequence>MFVLAWAAGLWLAAHYFGLWEDARRNPNREPVSRHTEAYVEVELIGDGRGHYIASGEINGQPVQFLLDTGATDVAIPGELAKKLGLEPGAKVTVRTANGTSDGYRTVLDDVKLGDIVLHNVRALAASGFDGEQVLLGMSALRQLEFTQRDGRLLLRHYREN</sequence>
<dbReference type="Proteomes" id="UP000635983">
    <property type="component" value="Unassembled WGS sequence"/>
</dbReference>
<dbReference type="PROSITE" id="PS00141">
    <property type="entry name" value="ASP_PROTEASE"/>
    <property type="match status" value="1"/>
</dbReference>
<dbReference type="CDD" id="cd05483">
    <property type="entry name" value="retropepsin_like_bacteria"/>
    <property type="match status" value="1"/>
</dbReference>
<organism evidence="1 2">
    <name type="scientific">Pseudomonas matsuisoli</name>
    <dbReference type="NCBI Taxonomy" id="1515666"/>
    <lineage>
        <taxon>Bacteria</taxon>
        <taxon>Pseudomonadati</taxon>
        <taxon>Pseudomonadota</taxon>
        <taxon>Gammaproteobacteria</taxon>
        <taxon>Pseudomonadales</taxon>
        <taxon>Pseudomonadaceae</taxon>
        <taxon>Pseudomonas</taxon>
    </lineage>
</organism>
<accession>A0A917Q3Q4</accession>
<dbReference type="InterPro" id="IPR034122">
    <property type="entry name" value="Retropepsin-like_bacterial"/>
</dbReference>
<dbReference type="SUPFAM" id="SSF50630">
    <property type="entry name" value="Acid proteases"/>
    <property type="match status" value="1"/>
</dbReference>
<dbReference type="AlphaFoldDB" id="A0A917Q3Q4"/>
<dbReference type="InterPro" id="IPR021109">
    <property type="entry name" value="Peptidase_aspartic_dom_sf"/>
</dbReference>
<proteinExistence type="predicted"/>
<keyword evidence="2" id="KW-1185">Reference proteome</keyword>
<comment type="caution">
    <text evidence="1">The sequence shown here is derived from an EMBL/GenBank/DDBJ whole genome shotgun (WGS) entry which is preliminary data.</text>
</comment>
<dbReference type="GO" id="GO:0006508">
    <property type="term" value="P:proteolysis"/>
    <property type="evidence" value="ECO:0007669"/>
    <property type="project" value="UniProtKB-KW"/>
</dbReference>
<dbReference type="InterPro" id="IPR011969">
    <property type="entry name" value="Clan_AA_Asp_peptidase_C"/>
</dbReference>
<dbReference type="Gene3D" id="2.40.70.10">
    <property type="entry name" value="Acid Proteases"/>
    <property type="match status" value="1"/>
</dbReference>
<protein>
    <submittedName>
        <fullName evidence="1">Aspartyl protease</fullName>
    </submittedName>
</protein>
<evidence type="ECO:0000313" key="2">
    <source>
        <dbReference type="Proteomes" id="UP000635983"/>
    </source>
</evidence>